<comment type="caution">
    <text evidence="2">The sequence shown here is derived from an EMBL/GenBank/DDBJ whole genome shotgun (WGS) entry which is preliminary data.</text>
</comment>
<evidence type="ECO:0000313" key="3">
    <source>
        <dbReference type="Proteomes" id="UP000235392"/>
    </source>
</evidence>
<evidence type="ECO:0000313" key="2">
    <source>
        <dbReference type="EMBL" id="PLW18844.1"/>
    </source>
</evidence>
<dbReference type="EMBL" id="PGCI01000725">
    <property type="protein sequence ID" value="PLW18844.1"/>
    <property type="molecule type" value="Genomic_DNA"/>
</dbReference>
<sequence>MNSQSTSLEPFASPSIYETRQSVTEAFEDISLGTYLPFTDTSRLESQMTNMSPPISLTLATSSLPVIRHELTEKFERVTIHSMPTPSPAPTYKDITYMRDLDQLPSCAHSRLRSSRPQRRRIFSNKQAIENPAGRVPATPSQWDIVPTTTFLGHRASHSISTGYVPYNGDQLPPSGYAPARGVNSSSTLREDGSSLALESAGPSWRDSSPTTVVNCCHRDMPQHGMPALDHRDIIPVGSHAAVMRRLRDGESSSDPEPASSRDIPHKGRQRL</sequence>
<protein>
    <submittedName>
        <fullName evidence="2">Uncharacterized protein</fullName>
    </submittedName>
</protein>
<dbReference type="AlphaFoldDB" id="A0A2N5T023"/>
<reference evidence="2 3" key="1">
    <citation type="submission" date="2017-11" db="EMBL/GenBank/DDBJ databases">
        <title>De novo assembly and phasing of dikaryotic genomes from two isolates of Puccinia coronata f. sp. avenae, the causal agent of oat crown rust.</title>
        <authorList>
            <person name="Miller M.E."/>
            <person name="Zhang Y."/>
            <person name="Omidvar V."/>
            <person name="Sperschneider J."/>
            <person name="Schwessinger B."/>
            <person name="Raley C."/>
            <person name="Palmer J.M."/>
            <person name="Garnica D."/>
            <person name="Upadhyaya N."/>
            <person name="Rathjen J."/>
            <person name="Taylor J.M."/>
            <person name="Park R.F."/>
            <person name="Dodds P.N."/>
            <person name="Hirsch C.D."/>
            <person name="Kianian S.F."/>
            <person name="Figueroa M."/>
        </authorList>
    </citation>
    <scope>NUCLEOTIDE SEQUENCE [LARGE SCALE GENOMIC DNA]</scope>
    <source>
        <strain evidence="2">12SD80</strain>
    </source>
</reference>
<accession>A0A2N5T023</accession>
<organism evidence="2 3">
    <name type="scientific">Puccinia coronata f. sp. avenae</name>
    <dbReference type="NCBI Taxonomy" id="200324"/>
    <lineage>
        <taxon>Eukaryota</taxon>
        <taxon>Fungi</taxon>
        <taxon>Dikarya</taxon>
        <taxon>Basidiomycota</taxon>
        <taxon>Pucciniomycotina</taxon>
        <taxon>Pucciniomycetes</taxon>
        <taxon>Pucciniales</taxon>
        <taxon>Pucciniaceae</taxon>
        <taxon>Puccinia</taxon>
    </lineage>
</organism>
<gene>
    <name evidence="2" type="ORF">PCASD_16804</name>
</gene>
<feature type="region of interest" description="Disordered" evidence="1">
    <location>
        <begin position="248"/>
        <end position="272"/>
    </location>
</feature>
<feature type="region of interest" description="Disordered" evidence="1">
    <location>
        <begin position="175"/>
        <end position="209"/>
    </location>
</feature>
<evidence type="ECO:0000256" key="1">
    <source>
        <dbReference type="SAM" id="MobiDB-lite"/>
    </source>
</evidence>
<proteinExistence type="predicted"/>
<dbReference type="Proteomes" id="UP000235392">
    <property type="component" value="Unassembled WGS sequence"/>
</dbReference>
<name>A0A2N5T023_9BASI</name>